<dbReference type="AlphaFoldDB" id="A0A6B0YVE5"/>
<dbReference type="Pfam" id="PF00675">
    <property type="entry name" value="Peptidase_M16"/>
    <property type="match status" value="1"/>
</dbReference>
<comment type="similarity">
    <text evidence="1">Belongs to the peptidase M16 family.</text>
</comment>
<dbReference type="InterPro" id="IPR050361">
    <property type="entry name" value="MPP/UQCRC_Complex"/>
</dbReference>
<comment type="caution">
    <text evidence="4">The sequence shown here is derived from an EMBL/GenBank/DDBJ whole genome shotgun (WGS) entry which is preliminary data.</text>
</comment>
<dbReference type="GO" id="GO:0046872">
    <property type="term" value="F:metal ion binding"/>
    <property type="evidence" value="ECO:0007669"/>
    <property type="project" value="InterPro"/>
</dbReference>
<dbReference type="EMBL" id="VXRG01000118">
    <property type="protein sequence ID" value="MXY94623.1"/>
    <property type="molecule type" value="Genomic_DNA"/>
</dbReference>
<feature type="domain" description="Peptidase M16 N-terminal" evidence="2">
    <location>
        <begin position="26"/>
        <end position="170"/>
    </location>
</feature>
<dbReference type="Gene3D" id="3.30.830.10">
    <property type="entry name" value="Metalloenzyme, LuxS/M16 peptidase-like"/>
    <property type="match status" value="2"/>
</dbReference>
<reference evidence="4" key="1">
    <citation type="submission" date="2019-09" db="EMBL/GenBank/DDBJ databases">
        <title>Characterisation of the sponge microbiome using genome-centric metagenomics.</title>
        <authorList>
            <person name="Engelberts J.P."/>
            <person name="Robbins S.J."/>
            <person name="De Goeij J.M."/>
            <person name="Aranda M."/>
            <person name="Bell S.C."/>
            <person name="Webster N.S."/>
        </authorList>
    </citation>
    <scope>NUCLEOTIDE SEQUENCE</scope>
    <source>
        <strain evidence="4">SB0664_bin_27</strain>
    </source>
</reference>
<dbReference type="InterPro" id="IPR007863">
    <property type="entry name" value="Peptidase_M16_C"/>
</dbReference>
<name>A0A6B0YVE5_9CHLR</name>
<evidence type="ECO:0000259" key="3">
    <source>
        <dbReference type="Pfam" id="PF05193"/>
    </source>
</evidence>
<evidence type="ECO:0000313" key="4">
    <source>
        <dbReference type="EMBL" id="MXY94623.1"/>
    </source>
</evidence>
<dbReference type="PANTHER" id="PTHR11851">
    <property type="entry name" value="METALLOPROTEASE"/>
    <property type="match status" value="1"/>
</dbReference>
<evidence type="ECO:0000256" key="1">
    <source>
        <dbReference type="ARBA" id="ARBA00007261"/>
    </source>
</evidence>
<dbReference type="Pfam" id="PF05193">
    <property type="entry name" value="Peptidase_M16_C"/>
    <property type="match status" value="1"/>
</dbReference>
<gene>
    <name evidence="4" type="ORF">F4Y42_14370</name>
</gene>
<organism evidence="4">
    <name type="scientific">Caldilineaceae bacterium SB0664_bin_27</name>
    <dbReference type="NCBI Taxonomy" id="2605260"/>
    <lineage>
        <taxon>Bacteria</taxon>
        <taxon>Bacillati</taxon>
        <taxon>Chloroflexota</taxon>
        <taxon>Caldilineae</taxon>
        <taxon>Caldilineales</taxon>
        <taxon>Caldilineaceae</taxon>
    </lineage>
</organism>
<feature type="domain" description="Peptidase M16 C-terminal" evidence="3">
    <location>
        <begin position="180"/>
        <end position="366"/>
    </location>
</feature>
<accession>A0A6B0YVE5</accession>
<dbReference type="PANTHER" id="PTHR11851:SF49">
    <property type="entry name" value="MITOCHONDRIAL-PROCESSING PEPTIDASE SUBUNIT ALPHA"/>
    <property type="match status" value="1"/>
</dbReference>
<evidence type="ECO:0000259" key="2">
    <source>
        <dbReference type="Pfam" id="PF00675"/>
    </source>
</evidence>
<dbReference type="InterPro" id="IPR011249">
    <property type="entry name" value="Metalloenz_LuxS/M16"/>
</dbReference>
<proteinExistence type="inferred from homology"/>
<sequence>MGSESATRVRENGSVQKRRLDNGLQILLKESHLAPVASFWIFYRVGSRNEVPGGTGISHWVEHMLFKGTERYPQGSFDKAVARAGGAFNGMTWQDWTTYFETFPAERIELALDVESDRMANAIFDEEETESERTVIISEREGSENSYRWLLNTEMQAAAFQTHPYRHPVIGWKQDLLTMRRDDLYEHYRTFYTPSNAVAVVVGDFDSAQMADRIEQYFGGLEAGPALPEMRLEEPEQRAERRIVLRGTDQTSYFGLAFHAPDARHPDFFALTVLDSILSGAKGMGLFGGSSSNRSNRLYRALVDKELAVGVTSAFMPTIDPYVFGFSATLAQDITHQEIEDAIWAEIERVQEEQVAAEELEKAIKQTKAQFAYSSESVTNQAYWLGFSEMIADSEWFDGWLTNLEAVTAEDIQRVAQSWFGRSKQTVGWYMPEA</sequence>
<dbReference type="SUPFAM" id="SSF63411">
    <property type="entry name" value="LuxS/MPP-like metallohydrolase"/>
    <property type="match status" value="2"/>
</dbReference>
<dbReference type="InterPro" id="IPR011765">
    <property type="entry name" value="Pept_M16_N"/>
</dbReference>
<protein>
    <submittedName>
        <fullName evidence="4">Insulinase family protein</fullName>
    </submittedName>
</protein>